<sequence length="170" mass="18844">MAQFDYILNWTLKAGSHPFPGPDGGTCINEAAIVAAGFAYQPVWRVDDMPRCFSRPVCRLAMLLNDQADDVQRQKLLPFVTRLACADTPEVERLRQAYIDARAFRGSLSFEEGLTVLEGALAIGRQANLLSQEEAGDRLARAKRVPEQRISDHGVMAKIKEWLGVEAEVA</sequence>
<keyword evidence="2" id="KW-1185">Reference proteome</keyword>
<protein>
    <submittedName>
        <fullName evidence="1">Uncharacterized protein</fullName>
    </submittedName>
</protein>
<proteinExistence type="predicted"/>
<dbReference type="HOGENOM" id="CLU_1494583_0_0_5"/>
<name>B8INA7_METNO</name>
<dbReference type="AlphaFoldDB" id="B8INA7"/>
<dbReference type="Proteomes" id="UP000008207">
    <property type="component" value="Chromosome"/>
</dbReference>
<evidence type="ECO:0000313" key="2">
    <source>
        <dbReference type="Proteomes" id="UP000008207"/>
    </source>
</evidence>
<dbReference type="eggNOG" id="ENOG5033WVX">
    <property type="taxonomic scope" value="Bacteria"/>
</dbReference>
<dbReference type="EMBL" id="CP001349">
    <property type="protein sequence ID" value="ACL56433.1"/>
    <property type="molecule type" value="Genomic_DNA"/>
</dbReference>
<organism evidence="1 2">
    <name type="scientific">Methylobacterium nodulans (strain LMG 21967 / CNCM I-2342 / ORS 2060)</name>
    <dbReference type="NCBI Taxonomy" id="460265"/>
    <lineage>
        <taxon>Bacteria</taxon>
        <taxon>Pseudomonadati</taxon>
        <taxon>Pseudomonadota</taxon>
        <taxon>Alphaproteobacteria</taxon>
        <taxon>Hyphomicrobiales</taxon>
        <taxon>Methylobacteriaceae</taxon>
        <taxon>Methylobacterium</taxon>
    </lineage>
</organism>
<gene>
    <name evidence="1" type="ordered locus">Mnod_1438</name>
</gene>
<dbReference type="RefSeq" id="WP_015928129.1">
    <property type="nucleotide sequence ID" value="NC_011894.1"/>
</dbReference>
<reference evidence="1 2" key="1">
    <citation type="submission" date="2009-01" db="EMBL/GenBank/DDBJ databases">
        <title>Complete sequence of chromosome of Methylobacterium nodulans ORS 2060.</title>
        <authorList>
            <consortium name="US DOE Joint Genome Institute"/>
            <person name="Lucas S."/>
            <person name="Copeland A."/>
            <person name="Lapidus A."/>
            <person name="Glavina del Rio T."/>
            <person name="Dalin E."/>
            <person name="Tice H."/>
            <person name="Bruce D."/>
            <person name="Goodwin L."/>
            <person name="Pitluck S."/>
            <person name="Sims D."/>
            <person name="Brettin T."/>
            <person name="Detter J.C."/>
            <person name="Han C."/>
            <person name="Larimer F."/>
            <person name="Land M."/>
            <person name="Hauser L."/>
            <person name="Kyrpides N."/>
            <person name="Ivanova N."/>
            <person name="Marx C.J."/>
            <person name="Richardson P."/>
        </authorList>
    </citation>
    <scope>NUCLEOTIDE SEQUENCE [LARGE SCALE GENOMIC DNA]</scope>
    <source>
        <strain evidence="2">LMG 21967 / CNCM I-2342 / ORS 2060</strain>
    </source>
</reference>
<dbReference type="OrthoDB" id="8017546at2"/>
<accession>B8INA7</accession>
<dbReference type="KEGG" id="mno:Mnod_1438"/>
<evidence type="ECO:0000313" key="1">
    <source>
        <dbReference type="EMBL" id="ACL56433.1"/>
    </source>
</evidence>